<reference evidence="2 4" key="1">
    <citation type="journal article" date="2020" name="Stud. Mycol.">
        <title>101 Dothideomycetes genomes: a test case for predicting lifestyles and emergence of pathogens.</title>
        <authorList>
            <person name="Haridas S."/>
            <person name="Albert R."/>
            <person name="Binder M."/>
            <person name="Bloem J."/>
            <person name="Labutti K."/>
            <person name="Salamov A."/>
            <person name="Andreopoulos B."/>
            <person name="Baker S."/>
            <person name="Barry K."/>
            <person name="Bills G."/>
            <person name="Bluhm B."/>
            <person name="Cannon C."/>
            <person name="Castanera R."/>
            <person name="Culley D."/>
            <person name="Daum C."/>
            <person name="Ezra D."/>
            <person name="Gonzalez J."/>
            <person name="Henrissat B."/>
            <person name="Kuo A."/>
            <person name="Liang C."/>
            <person name="Lipzen A."/>
            <person name="Lutzoni F."/>
            <person name="Magnuson J."/>
            <person name="Mondo S."/>
            <person name="Nolan M."/>
            <person name="Ohm R."/>
            <person name="Pangilinan J."/>
            <person name="Park H.-J."/>
            <person name="Ramirez L."/>
            <person name="Alfaro M."/>
            <person name="Sun H."/>
            <person name="Tritt A."/>
            <person name="Yoshinaga Y."/>
            <person name="Zwiers L.-H."/>
            <person name="Turgeon B."/>
            <person name="Goodwin S."/>
            <person name="Spatafora J."/>
            <person name="Crous P."/>
            <person name="Grigoriev I."/>
        </authorList>
    </citation>
    <scope>NUCLEOTIDE SEQUENCE</scope>
    <source>
        <strain evidence="2 4">CBS 304.34</strain>
    </source>
</reference>
<dbReference type="GO" id="GO:0004674">
    <property type="term" value="F:protein serine/threonine kinase activity"/>
    <property type="evidence" value="ECO:0007669"/>
    <property type="project" value="TreeGrafter"/>
</dbReference>
<dbReference type="GO" id="GO:0005524">
    <property type="term" value="F:ATP binding"/>
    <property type="evidence" value="ECO:0007669"/>
    <property type="project" value="InterPro"/>
</dbReference>
<evidence type="ECO:0000313" key="2">
    <source>
        <dbReference type="EMBL" id="KAF2817816.1"/>
    </source>
</evidence>
<keyword evidence="2" id="KW-0808">Transferase</keyword>
<dbReference type="GeneID" id="54455793"/>
<gene>
    <name evidence="2 4" type="ORF">BDZ99DRAFT_374060</name>
</gene>
<evidence type="ECO:0000259" key="1">
    <source>
        <dbReference type="PROSITE" id="PS50011"/>
    </source>
</evidence>
<dbReference type="PANTHER" id="PTHR44329">
    <property type="entry name" value="SERINE/THREONINE-PROTEIN KINASE TNNI3K-RELATED"/>
    <property type="match status" value="1"/>
</dbReference>
<dbReference type="SUPFAM" id="SSF56112">
    <property type="entry name" value="Protein kinase-like (PK-like)"/>
    <property type="match status" value="1"/>
</dbReference>
<sequence length="307" mass="34642">MKVLTKRAPDTLMVYKGLSFSDYMAFDPPTYNNHLAGIYRELEMLCTVLSPHANIMPPPIAFATFQQDRSGEPLICGSLYPYYPKLSLAAAIGEAVEFEVQIPLHYKAKWCFQLASALHHAHTVDGTWHQDLKTANMLLDNDANVVLIDWEQCGANSFVLAPEANGDYDLTLADMAASALKGDDAPVLYTRYAGPQRRNNYIGAPGWIVFPEWKKQCPKAVELAEVWSLGSVMWQLLEQVALEHLHDIVDVYEEGIKDGVVWTTMTEDIPESWKEVVGACRRKEPDERMRMKDVVGFWRGEAERFVG</sequence>
<evidence type="ECO:0000313" key="4">
    <source>
        <dbReference type="RefSeq" id="XP_033584780.1"/>
    </source>
</evidence>
<dbReference type="RefSeq" id="XP_033584780.1">
    <property type="nucleotide sequence ID" value="XM_033714900.1"/>
</dbReference>
<dbReference type="PROSITE" id="PS50011">
    <property type="entry name" value="PROTEIN_KINASE_DOM"/>
    <property type="match status" value="1"/>
</dbReference>
<dbReference type="SMART" id="SM00220">
    <property type="entry name" value="S_TKc"/>
    <property type="match status" value="1"/>
</dbReference>
<dbReference type="AlphaFoldDB" id="A0A6A6Z9X2"/>
<dbReference type="InterPro" id="IPR051681">
    <property type="entry name" value="Ser/Thr_Kinases-Pseudokinases"/>
</dbReference>
<dbReference type="OrthoDB" id="4062651at2759"/>
<reference evidence="4" key="2">
    <citation type="submission" date="2020-04" db="EMBL/GenBank/DDBJ databases">
        <authorList>
            <consortium name="NCBI Genome Project"/>
        </authorList>
    </citation>
    <scope>NUCLEOTIDE SEQUENCE</scope>
    <source>
        <strain evidence="4">CBS 304.34</strain>
    </source>
</reference>
<dbReference type="InterPro" id="IPR000719">
    <property type="entry name" value="Prot_kinase_dom"/>
</dbReference>
<dbReference type="Gene3D" id="1.10.510.10">
    <property type="entry name" value="Transferase(Phosphotransferase) domain 1"/>
    <property type="match status" value="1"/>
</dbReference>
<dbReference type="InterPro" id="IPR011009">
    <property type="entry name" value="Kinase-like_dom_sf"/>
</dbReference>
<keyword evidence="2" id="KW-0418">Kinase</keyword>
<accession>A0A6A6Z9X2</accession>
<dbReference type="EMBL" id="MU003692">
    <property type="protein sequence ID" value="KAF2817816.1"/>
    <property type="molecule type" value="Genomic_DNA"/>
</dbReference>
<reference evidence="4" key="3">
    <citation type="submission" date="2025-04" db="UniProtKB">
        <authorList>
            <consortium name="RefSeq"/>
        </authorList>
    </citation>
    <scope>IDENTIFICATION</scope>
    <source>
        <strain evidence="4">CBS 304.34</strain>
    </source>
</reference>
<protein>
    <submittedName>
        <fullName evidence="2 4">Kinase-like protein</fullName>
    </submittedName>
</protein>
<name>A0A6A6Z9X2_9PEZI</name>
<organism evidence="2">
    <name type="scientific">Mytilinidion resinicola</name>
    <dbReference type="NCBI Taxonomy" id="574789"/>
    <lineage>
        <taxon>Eukaryota</taxon>
        <taxon>Fungi</taxon>
        <taxon>Dikarya</taxon>
        <taxon>Ascomycota</taxon>
        <taxon>Pezizomycotina</taxon>
        <taxon>Dothideomycetes</taxon>
        <taxon>Pleosporomycetidae</taxon>
        <taxon>Mytilinidiales</taxon>
        <taxon>Mytilinidiaceae</taxon>
        <taxon>Mytilinidion</taxon>
    </lineage>
</organism>
<feature type="domain" description="Protein kinase" evidence="1">
    <location>
        <begin position="1"/>
        <end position="306"/>
    </location>
</feature>
<dbReference type="Proteomes" id="UP000504636">
    <property type="component" value="Unplaced"/>
</dbReference>
<proteinExistence type="predicted"/>
<evidence type="ECO:0000313" key="3">
    <source>
        <dbReference type="Proteomes" id="UP000504636"/>
    </source>
</evidence>
<keyword evidence="3" id="KW-1185">Reference proteome</keyword>